<dbReference type="EC" id="2.7.13.3" evidence="2"/>
<evidence type="ECO:0000313" key="11">
    <source>
        <dbReference type="EMBL" id="MBM2419046.1"/>
    </source>
</evidence>
<dbReference type="InterPro" id="IPR003018">
    <property type="entry name" value="GAF"/>
</dbReference>
<dbReference type="InterPro" id="IPR005467">
    <property type="entry name" value="His_kinase_dom"/>
</dbReference>
<dbReference type="PANTHER" id="PTHR43065:SF46">
    <property type="entry name" value="C4-DICARBOXYLATE TRANSPORT SENSOR PROTEIN DCTB"/>
    <property type="match status" value="1"/>
</dbReference>
<dbReference type="InterPro" id="IPR003661">
    <property type="entry name" value="HisK_dim/P_dom"/>
</dbReference>
<dbReference type="SUPFAM" id="SSF55781">
    <property type="entry name" value="GAF domain-like"/>
    <property type="match status" value="1"/>
</dbReference>
<name>A0A9Q2S1E7_9RHOB</name>
<evidence type="ECO:0000256" key="6">
    <source>
        <dbReference type="ARBA" id="ARBA00022777"/>
    </source>
</evidence>
<dbReference type="OrthoDB" id="9796100at2"/>
<evidence type="ECO:0000259" key="9">
    <source>
        <dbReference type="PROSITE" id="PS50109"/>
    </source>
</evidence>
<dbReference type="SMART" id="SM00388">
    <property type="entry name" value="HisKA"/>
    <property type="match status" value="1"/>
</dbReference>
<dbReference type="InterPro" id="IPR004358">
    <property type="entry name" value="Sig_transdc_His_kin-like_C"/>
</dbReference>
<dbReference type="Pfam" id="PF02518">
    <property type="entry name" value="HATPase_c"/>
    <property type="match status" value="1"/>
</dbReference>
<keyword evidence="13" id="KW-1185">Reference proteome</keyword>
<dbReference type="InterPro" id="IPR003594">
    <property type="entry name" value="HATPase_dom"/>
</dbReference>
<evidence type="ECO:0000313" key="13">
    <source>
        <dbReference type="Proteomes" id="UP000809440"/>
    </source>
</evidence>
<dbReference type="Gene3D" id="3.30.565.10">
    <property type="entry name" value="Histidine kinase-like ATPase, C-terminal domain"/>
    <property type="match status" value="1"/>
</dbReference>
<dbReference type="AlphaFoldDB" id="A0A9Q2S1E7"/>
<dbReference type="RefSeq" id="WP_085627717.1">
    <property type="nucleotide sequence ID" value="NZ_JAFBWU010000014.1"/>
</dbReference>
<keyword evidence="7" id="KW-0067">ATP-binding</keyword>
<dbReference type="Gene3D" id="3.30.450.40">
    <property type="match status" value="1"/>
</dbReference>
<sequence>MSNTAPSEFNASVAEQNPDFLRTLNEFAVDLISIPNATDLFWYVARNVAGRLGFVDCVIYTADVETQELTQVAALGEKNPYGRTILNPLVIPFGVGITGKVALSRQPIIVDDLLNDANYIQDSQPARSEICVPLLSRGQLVGVIDSEHPDAHAFGPAELEILTTVAAMTSAKLELLDEADRSQQRYADLVKTHAKLSEEICSRKALEAELHDARRHEAVGQLTGRLAYDFNNLLSVISGNLELVEAYFKEPSSRRFLNEASLASQRATRLVSDLLVFAQRSKLTFSKTNMNDLVADLCGVSVVPHNVTLQLDLSPIDLVADTDVSAAKSAINAVISNGIEAMADGGTLTVSTDIVGRSTMSRLMLPRVLSPGVYVSVKVVDTGTGMTSDQIERVFDPFFSTKPASSGYGLGLSMVHGFMKQSGGAVVVSQNTPKGTILELFFPVQP</sequence>
<keyword evidence="8" id="KW-0902">Two-component regulatory system</keyword>
<dbReference type="Gene3D" id="1.10.287.130">
    <property type="match status" value="1"/>
</dbReference>
<comment type="catalytic activity">
    <reaction evidence="1">
        <text>ATP + protein L-histidine = ADP + protein N-phospho-L-histidine.</text>
        <dbReference type="EC" id="2.7.13.3"/>
    </reaction>
</comment>
<dbReference type="SUPFAM" id="SSF55874">
    <property type="entry name" value="ATPase domain of HSP90 chaperone/DNA topoisomerase II/histidine kinase"/>
    <property type="match status" value="1"/>
</dbReference>
<dbReference type="GeneID" id="62639454"/>
<keyword evidence="4" id="KW-0808">Transferase</keyword>
<dbReference type="PROSITE" id="PS50109">
    <property type="entry name" value="HIS_KIN"/>
    <property type="match status" value="1"/>
</dbReference>
<evidence type="ECO:0000256" key="5">
    <source>
        <dbReference type="ARBA" id="ARBA00022741"/>
    </source>
</evidence>
<keyword evidence="5" id="KW-0547">Nucleotide-binding</keyword>
<dbReference type="SMART" id="SM00387">
    <property type="entry name" value="HATPase_c"/>
    <property type="match status" value="1"/>
</dbReference>
<dbReference type="PANTHER" id="PTHR43065">
    <property type="entry name" value="SENSOR HISTIDINE KINASE"/>
    <property type="match status" value="1"/>
</dbReference>
<dbReference type="GO" id="GO:0005524">
    <property type="term" value="F:ATP binding"/>
    <property type="evidence" value="ECO:0007669"/>
    <property type="project" value="UniProtKB-KW"/>
</dbReference>
<dbReference type="InterPro" id="IPR036097">
    <property type="entry name" value="HisK_dim/P_sf"/>
</dbReference>
<dbReference type="Pfam" id="PF01590">
    <property type="entry name" value="GAF"/>
    <property type="match status" value="1"/>
</dbReference>
<dbReference type="EMBL" id="JAFBXF010000014">
    <property type="protein sequence ID" value="MBM2419046.1"/>
    <property type="molecule type" value="Genomic_DNA"/>
</dbReference>
<dbReference type="CDD" id="cd00082">
    <property type="entry name" value="HisKA"/>
    <property type="match status" value="1"/>
</dbReference>
<dbReference type="PRINTS" id="PR00344">
    <property type="entry name" value="BCTRLSENSOR"/>
</dbReference>
<dbReference type="InterPro" id="IPR036890">
    <property type="entry name" value="HATPase_C_sf"/>
</dbReference>
<dbReference type="GO" id="GO:0000155">
    <property type="term" value="F:phosphorelay sensor kinase activity"/>
    <property type="evidence" value="ECO:0007669"/>
    <property type="project" value="InterPro"/>
</dbReference>
<dbReference type="InterPro" id="IPR029016">
    <property type="entry name" value="GAF-like_dom_sf"/>
</dbReference>
<comment type="caution">
    <text evidence="10">The sequence shown here is derived from an EMBL/GenBank/DDBJ whole genome shotgun (WGS) entry which is preliminary data.</text>
</comment>
<keyword evidence="6" id="KW-0418">Kinase</keyword>
<gene>
    <name evidence="10" type="ORF">JQX41_18810</name>
    <name evidence="11" type="ORF">JQX48_18830</name>
</gene>
<evidence type="ECO:0000256" key="1">
    <source>
        <dbReference type="ARBA" id="ARBA00000085"/>
    </source>
</evidence>
<dbReference type="Proteomes" id="UP000809440">
    <property type="component" value="Unassembled WGS sequence"/>
</dbReference>
<feature type="domain" description="Histidine kinase" evidence="9">
    <location>
        <begin position="225"/>
        <end position="446"/>
    </location>
</feature>
<keyword evidence="3" id="KW-0597">Phosphoprotein</keyword>
<evidence type="ECO:0000313" key="12">
    <source>
        <dbReference type="Proteomes" id="UP000755667"/>
    </source>
</evidence>
<evidence type="ECO:0000256" key="7">
    <source>
        <dbReference type="ARBA" id="ARBA00022840"/>
    </source>
</evidence>
<dbReference type="Pfam" id="PF00512">
    <property type="entry name" value="HisKA"/>
    <property type="match status" value="1"/>
</dbReference>
<evidence type="ECO:0000256" key="4">
    <source>
        <dbReference type="ARBA" id="ARBA00022679"/>
    </source>
</evidence>
<evidence type="ECO:0000256" key="2">
    <source>
        <dbReference type="ARBA" id="ARBA00012438"/>
    </source>
</evidence>
<evidence type="ECO:0000256" key="3">
    <source>
        <dbReference type="ARBA" id="ARBA00022553"/>
    </source>
</evidence>
<evidence type="ECO:0000313" key="10">
    <source>
        <dbReference type="EMBL" id="MBM2414375.1"/>
    </source>
</evidence>
<proteinExistence type="predicted"/>
<dbReference type="SMART" id="SM00065">
    <property type="entry name" value="GAF"/>
    <property type="match status" value="1"/>
</dbReference>
<reference evidence="10 13" key="1">
    <citation type="submission" date="2021-01" db="EMBL/GenBank/DDBJ databases">
        <title>Diatom-associated Roseobacters Show Island Model of Population Structure.</title>
        <authorList>
            <person name="Qu L."/>
            <person name="Feng X."/>
            <person name="Chen Y."/>
            <person name="Li L."/>
            <person name="Wang X."/>
            <person name="Hu Z."/>
            <person name="Wang H."/>
            <person name="Luo H."/>
        </authorList>
    </citation>
    <scope>NUCLEOTIDE SEQUENCE</scope>
    <source>
        <strain evidence="11 13">CC28-63</strain>
        <strain evidence="10">CC28-69</strain>
    </source>
</reference>
<evidence type="ECO:0000256" key="8">
    <source>
        <dbReference type="ARBA" id="ARBA00023012"/>
    </source>
</evidence>
<dbReference type="Proteomes" id="UP000755667">
    <property type="component" value="Unassembled WGS sequence"/>
</dbReference>
<accession>A0A9Q2S1E7</accession>
<protein>
    <recommendedName>
        <fullName evidence="2">histidine kinase</fullName>
        <ecNumber evidence="2">2.7.13.3</ecNumber>
    </recommendedName>
</protein>
<dbReference type="SUPFAM" id="SSF47384">
    <property type="entry name" value="Homodimeric domain of signal transducing histidine kinase"/>
    <property type="match status" value="1"/>
</dbReference>
<organism evidence="10 12">
    <name type="scientific">Marivita cryptomonadis</name>
    <dbReference type="NCBI Taxonomy" id="505252"/>
    <lineage>
        <taxon>Bacteria</taxon>
        <taxon>Pseudomonadati</taxon>
        <taxon>Pseudomonadota</taxon>
        <taxon>Alphaproteobacteria</taxon>
        <taxon>Rhodobacterales</taxon>
        <taxon>Roseobacteraceae</taxon>
        <taxon>Marivita</taxon>
    </lineage>
</organism>
<dbReference type="EMBL" id="JAFBXE010000014">
    <property type="protein sequence ID" value="MBM2414375.1"/>
    <property type="molecule type" value="Genomic_DNA"/>
</dbReference>